<dbReference type="OMA" id="WIQQCFE"/>
<evidence type="ECO:0000256" key="3">
    <source>
        <dbReference type="ARBA" id="ARBA00022989"/>
    </source>
</evidence>
<evidence type="ECO:0000256" key="5">
    <source>
        <dbReference type="ARBA" id="ARBA00035114"/>
    </source>
</evidence>
<dbReference type="PaxDb" id="4097-A0A1S4BMW0"/>
<keyword evidence="4" id="KW-0472">Membrane</keyword>
<dbReference type="KEGG" id="nta:107810003"/>
<proteinExistence type="inferred from homology"/>
<keyword evidence="6" id="KW-1185">Reference proteome</keyword>
<dbReference type="RefSeq" id="XP_016490206.1">
    <property type="nucleotide sequence ID" value="XM_016634720.1"/>
</dbReference>
<dbReference type="GeneID" id="107810003"/>
<dbReference type="STRING" id="4097.A0A1S4BMW0"/>
<accession>A0A1S4BMW0</accession>
<dbReference type="Proteomes" id="UP000790787">
    <property type="component" value="Chromosome 22"/>
</dbReference>
<name>A0A1S4BMW0_TOBAC</name>
<comment type="similarity">
    <text evidence="5">Belongs to the ROH1 family.</text>
</comment>
<keyword evidence="2" id="KW-0812">Transmembrane</keyword>
<sequence length="312" mass="35365">MVLLVEKISHFLKHPNRLENQHHNSEALLASSLQVFRSDVSKILNKVLPIPEPGTEPEFQFLSLAWIHNCLDAIPMMHRAFAKLVVQIDHPINRWEKSQVEEYLDYTLNLLELLNSVTSGVSHLSHARLCISHGLSLLEKNSYSPALEHLKEIQPHDLGKEFKVEGKTEESSCSGKDLITHQSLWILRSISFWVFGVMLSGICSDVKPYMELRISAGLFDDSLIKGWDSVLAKEIAQNCGVSKEVKEINEVVTSLKSAVPNGEVDEIAKQHRRRLEDLGELLQTMGKKTNDLFTDVLAERSKFLDSLQHTRK</sequence>
<dbReference type="GO" id="GO:0016020">
    <property type="term" value="C:membrane"/>
    <property type="evidence" value="ECO:0007669"/>
    <property type="project" value="UniProtKB-SubCell"/>
</dbReference>
<organism evidence="6 7">
    <name type="scientific">Nicotiana tabacum</name>
    <name type="common">Common tobacco</name>
    <dbReference type="NCBI Taxonomy" id="4097"/>
    <lineage>
        <taxon>Eukaryota</taxon>
        <taxon>Viridiplantae</taxon>
        <taxon>Streptophyta</taxon>
        <taxon>Embryophyta</taxon>
        <taxon>Tracheophyta</taxon>
        <taxon>Spermatophyta</taxon>
        <taxon>Magnoliopsida</taxon>
        <taxon>eudicotyledons</taxon>
        <taxon>Gunneridae</taxon>
        <taxon>Pentapetalae</taxon>
        <taxon>asterids</taxon>
        <taxon>lamiids</taxon>
        <taxon>Solanales</taxon>
        <taxon>Solanaceae</taxon>
        <taxon>Nicotianoideae</taxon>
        <taxon>Nicotianeae</taxon>
        <taxon>Nicotiana</taxon>
    </lineage>
</organism>
<dbReference type="OrthoDB" id="985898at2759"/>
<evidence type="ECO:0000256" key="4">
    <source>
        <dbReference type="ARBA" id="ARBA00023136"/>
    </source>
</evidence>
<evidence type="ECO:0000256" key="1">
    <source>
        <dbReference type="ARBA" id="ARBA00004167"/>
    </source>
</evidence>
<gene>
    <name evidence="7" type="primary">LOC107810003</name>
</gene>
<dbReference type="InterPro" id="IPR008511">
    <property type="entry name" value="ROH1-like"/>
</dbReference>
<keyword evidence="3" id="KW-1133">Transmembrane helix</keyword>
<evidence type="ECO:0000313" key="6">
    <source>
        <dbReference type="Proteomes" id="UP000790787"/>
    </source>
</evidence>
<dbReference type="PANTHER" id="PTHR31509">
    <property type="entry name" value="BPS1-LIKE PROTEIN"/>
    <property type="match status" value="1"/>
</dbReference>
<reference evidence="7" key="2">
    <citation type="submission" date="2025-08" db="UniProtKB">
        <authorList>
            <consortium name="RefSeq"/>
        </authorList>
    </citation>
    <scope>IDENTIFICATION</scope>
    <source>
        <tissue evidence="7">Leaf</tissue>
    </source>
</reference>
<evidence type="ECO:0000313" key="7">
    <source>
        <dbReference type="RefSeq" id="XP_016490206.1"/>
    </source>
</evidence>
<protein>
    <submittedName>
        <fullName evidence="7">Protein BPS1, chloroplastic-like</fullName>
    </submittedName>
</protein>
<reference evidence="6" key="1">
    <citation type="journal article" date="2014" name="Nat. Commun.">
        <title>The tobacco genome sequence and its comparison with those of tomato and potato.</title>
        <authorList>
            <person name="Sierro N."/>
            <person name="Battey J.N."/>
            <person name="Ouadi S."/>
            <person name="Bakaher N."/>
            <person name="Bovet L."/>
            <person name="Willig A."/>
            <person name="Goepfert S."/>
            <person name="Peitsch M.C."/>
            <person name="Ivanov N.V."/>
        </authorList>
    </citation>
    <scope>NUCLEOTIDE SEQUENCE [LARGE SCALE GENOMIC DNA]</scope>
</reference>
<comment type="subcellular location">
    <subcellularLocation>
        <location evidence="1">Membrane</location>
        <topology evidence="1">Single-pass membrane protein</topology>
    </subcellularLocation>
</comment>
<dbReference type="Pfam" id="PF05633">
    <property type="entry name" value="ROH1-like"/>
    <property type="match status" value="1"/>
</dbReference>
<dbReference type="AlphaFoldDB" id="A0A1S4BMW0"/>
<evidence type="ECO:0000256" key="2">
    <source>
        <dbReference type="ARBA" id="ARBA00022692"/>
    </source>
</evidence>